<evidence type="ECO:0000256" key="2">
    <source>
        <dbReference type="SAM" id="Phobius"/>
    </source>
</evidence>
<dbReference type="Proteomes" id="UP000010824">
    <property type="component" value="Chromosome"/>
</dbReference>
<keyword evidence="2" id="KW-0812">Transmembrane</keyword>
<keyword evidence="2" id="KW-0472">Membrane</keyword>
<name>L0HF40_METFS</name>
<accession>L0HF40</accession>
<dbReference type="EMBL" id="CP003167">
    <property type="protein sequence ID" value="AGB03352.1"/>
    <property type="molecule type" value="Genomic_DNA"/>
</dbReference>
<evidence type="ECO:0000313" key="4">
    <source>
        <dbReference type="Proteomes" id="UP000010824"/>
    </source>
</evidence>
<evidence type="ECO:0000313" key="3">
    <source>
        <dbReference type="EMBL" id="AGB03352.1"/>
    </source>
</evidence>
<dbReference type="AlphaFoldDB" id="L0HF40"/>
<feature type="region of interest" description="Disordered" evidence="1">
    <location>
        <begin position="190"/>
        <end position="212"/>
    </location>
</feature>
<organism evidence="3 4">
    <name type="scientific">Methanoregula formicica (strain DSM 22288 / NBRC 105244 / SMSP)</name>
    <dbReference type="NCBI Taxonomy" id="593750"/>
    <lineage>
        <taxon>Archaea</taxon>
        <taxon>Methanobacteriati</taxon>
        <taxon>Methanobacteriota</taxon>
        <taxon>Stenosarchaea group</taxon>
        <taxon>Methanomicrobia</taxon>
        <taxon>Methanomicrobiales</taxon>
        <taxon>Methanoregulaceae</taxon>
        <taxon>Methanoregula</taxon>
    </lineage>
</organism>
<proteinExistence type="predicted"/>
<dbReference type="InParanoid" id="L0HF40"/>
<dbReference type="KEGG" id="mfo:Metfor_2348"/>
<keyword evidence="2" id="KW-1133">Transmembrane helix</keyword>
<keyword evidence="4" id="KW-1185">Reference proteome</keyword>
<dbReference type="HOGENOM" id="CLU_1297487_0_0_2"/>
<reference evidence="4" key="1">
    <citation type="submission" date="2011-12" db="EMBL/GenBank/DDBJ databases">
        <title>Complete sequence of Methanoregula formicicum SMSP.</title>
        <authorList>
            <person name="Lucas S."/>
            <person name="Han J."/>
            <person name="Lapidus A."/>
            <person name="Cheng J.-F."/>
            <person name="Goodwin L."/>
            <person name="Pitluck S."/>
            <person name="Peters L."/>
            <person name="Ovchinnikova G."/>
            <person name="Teshima H."/>
            <person name="Detter J.C."/>
            <person name="Han C."/>
            <person name="Tapia R."/>
            <person name="Land M."/>
            <person name="Hauser L."/>
            <person name="Kyrpides N."/>
            <person name="Ivanova N."/>
            <person name="Pagani I."/>
            <person name="Imachi H."/>
            <person name="Tamaki H."/>
            <person name="Sekiguchi Y."/>
            <person name="Kamagata Y."/>
            <person name="Cadillo-Quiroz H."/>
            <person name="Zinder S."/>
            <person name="Liu W.-T."/>
            <person name="Woyke T."/>
        </authorList>
    </citation>
    <scope>NUCLEOTIDE SEQUENCE [LARGE SCALE GENOMIC DNA]</scope>
    <source>
        <strain evidence="4">DSM 22288 / NBRC 105244 / SMSP</strain>
    </source>
</reference>
<gene>
    <name evidence="3" type="ordered locus">Metfor_2348</name>
</gene>
<protein>
    <submittedName>
        <fullName evidence="3">Uncharacterized protein</fullName>
    </submittedName>
</protein>
<evidence type="ECO:0000256" key="1">
    <source>
        <dbReference type="SAM" id="MobiDB-lite"/>
    </source>
</evidence>
<feature type="transmembrane region" description="Helical" evidence="2">
    <location>
        <begin position="7"/>
        <end position="28"/>
    </location>
</feature>
<dbReference type="STRING" id="593750.Metfor_2348"/>
<sequence precursor="true">MKLLKENFTILILIGLFIVAGIILYSLIPGSVFQSQLENSTKPGNLAPLALLKTDASFDIQEADVRIVKYINSTRVTYEDLQMYPELESYLHGVNNDPGVWHSGWRYVNSFEGNMSRYNALVKKICRGKTIFECNRGTLIEYHDQFYQVSGREYGTLRRTLVGITTLSTPTDDGAMDNGLSNSSFSVNRTGNLSGYNRSPPVPPIATTPQRV</sequence>
<reference evidence="3 4" key="2">
    <citation type="journal article" date="2014" name="Genome Announc.">
        <title>Complete Genome Sequence of Methanoregula formicica SMSPT, a Mesophilic Hydrogenotrophic Methanogen Isolated from a Methanogenic Upflow Anaerobic Sludge Blanket Reactor.</title>
        <authorList>
            <person name="Yamamoto K."/>
            <person name="Tamaki H."/>
            <person name="Cadillo-Quiroz H."/>
            <person name="Imachi H."/>
            <person name="Kyrpides N."/>
            <person name="Woyke T."/>
            <person name="Goodwin L."/>
            <person name="Zinder S.H."/>
            <person name="Kamagata Y."/>
            <person name="Liu W.T."/>
        </authorList>
    </citation>
    <scope>NUCLEOTIDE SEQUENCE [LARGE SCALE GENOMIC DNA]</scope>
    <source>
        <strain evidence="4">DSM 22288 / NBRC 105244 / SMSP</strain>
    </source>
</reference>